<keyword evidence="9" id="KW-1185">Reference proteome</keyword>
<dbReference type="SUPFAM" id="SSF52540">
    <property type="entry name" value="P-loop containing nucleoside triphosphate hydrolases"/>
    <property type="match status" value="2"/>
</dbReference>
<dbReference type="InterPro" id="IPR027417">
    <property type="entry name" value="P-loop_NTPase"/>
</dbReference>
<keyword evidence="4" id="KW-0862">Zinc</keyword>
<accession>A0ABM0M4C9</accession>
<dbReference type="InterPro" id="IPR017907">
    <property type="entry name" value="Znf_RING_CS"/>
</dbReference>
<dbReference type="Proteomes" id="UP000694865">
    <property type="component" value="Unplaced"/>
</dbReference>
<feature type="domain" description="RING-type" evidence="7">
    <location>
        <begin position="1032"/>
        <end position="1074"/>
    </location>
</feature>
<feature type="compositionally biased region" description="Polar residues" evidence="6">
    <location>
        <begin position="415"/>
        <end position="434"/>
    </location>
</feature>
<dbReference type="Gene3D" id="3.30.40.10">
    <property type="entry name" value="Zinc/RING finger domain, C3HC4 (zinc finger)"/>
    <property type="match status" value="1"/>
</dbReference>
<dbReference type="InterPro" id="IPR049730">
    <property type="entry name" value="SNF2/RAD54-like_C"/>
</dbReference>
<dbReference type="InterPro" id="IPR001650">
    <property type="entry name" value="Helicase_C-like"/>
</dbReference>
<evidence type="ECO:0000256" key="4">
    <source>
        <dbReference type="ARBA" id="ARBA00022833"/>
    </source>
</evidence>
<dbReference type="InterPro" id="IPR000330">
    <property type="entry name" value="SNF2_N"/>
</dbReference>
<evidence type="ECO:0000259" key="7">
    <source>
        <dbReference type="PROSITE" id="PS50089"/>
    </source>
</evidence>
<dbReference type="Pfam" id="PF21324">
    <property type="entry name" value="SHPRH_helical-2nd"/>
    <property type="match status" value="1"/>
</dbReference>
<dbReference type="Pfam" id="PF00271">
    <property type="entry name" value="Helicase_C"/>
    <property type="match status" value="1"/>
</dbReference>
<feature type="region of interest" description="Disordered" evidence="6">
    <location>
        <begin position="391"/>
        <end position="439"/>
    </location>
</feature>
<evidence type="ECO:0000313" key="9">
    <source>
        <dbReference type="Proteomes" id="UP000694865"/>
    </source>
</evidence>
<dbReference type="InterPro" id="IPR001841">
    <property type="entry name" value="Znf_RING"/>
</dbReference>
<proteinExistence type="predicted"/>
<dbReference type="InterPro" id="IPR014001">
    <property type="entry name" value="Helicase_ATP-bd"/>
</dbReference>
<dbReference type="InterPro" id="IPR038718">
    <property type="entry name" value="SNF2-like_sf"/>
</dbReference>
<evidence type="ECO:0000259" key="8">
    <source>
        <dbReference type="PROSITE" id="PS51194"/>
    </source>
</evidence>
<evidence type="ECO:0000256" key="1">
    <source>
        <dbReference type="ARBA" id="ARBA00022723"/>
    </source>
</evidence>
<keyword evidence="3" id="KW-0378">Hydrolase</keyword>
<evidence type="ECO:0000256" key="5">
    <source>
        <dbReference type="PROSITE-ProRule" id="PRU00175"/>
    </source>
</evidence>
<dbReference type="Pfam" id="PF21325">
    <property type="entry name" value="SHPRH_helical-1st"/>
    <property type="match status" value="1"/>
</dbReference>
<dbReference type="SMART" id="SM00487">
    <property type="entry name" value="DEXDc"/>
    <property type="match status" value="1"/>
</dbReference>
<dbReference type="SUPFAM" id="SSF57850">
    <property type="entry name" value="RING/U-box"/>
    <property type="match status" value="1"/>
</dbReference>
<dbReference type="PROSITE" id="PS00518">
    <property type="entry name" value="ZF_RING_1"/>
    <property type="match status" value="1"/>
</dbReference>
<dbReference type="PROSITE" id="PS50089">
    <property type="entry name" value="ZF_RING_2"/>
    <property type="match status" value="1"/>
</dbReference>
<dbReference type="InterPro" id="IPR048695">
    <property type="entry name" value="SHPRH_helical_2nd"/>
</dbReference>
<dbReference type="PROSITE" id="PS51194">
    <property type="entry name" value="HELICASE_CTER"/>
    <property type="match status" value="1"/>
</dbReference>
<sequence>MPRKRKGVPQKVDEKKRKCLTWNMHEEYCHGNHSDSQHVAMPMEQHMVSLGETVDNIRQTESKNQSNVPIESSEYSISQSVYRDIYDASDYSLNIRSPAKDGVWSCILGKLLLKLSQTSDEKLNQNITPKLPDSDNFFLFVNKEKNSHYLVYSCHDNNNENIGSGVIHTCFNVEIDIPKLSYLDDLEYLHSLNSGKLLKIEKSTYNEENGELELNVCLYKAGVVELKYPSQPGSYSRRYYRYLQRIMEWFYGFPVFDISGSKGKSQDINVFFDYVWDYHEKETRLCDTYPQHPNLLPTLRPYQSKAVLWMLQKEHYGKEDTCEQDDVHPLWRMFQSKDNKKLYYNIYNAEIVKDKPLVVGEKPGGILADEMGLGKTVEVLACMLLHPRTDLKNEEKEDDDEFQNTEENVAEKVESNNPNFYSENTESMNQQQSRNENEGHRLRHAKRYMAIPTPLIAVEWWRICLDEAQMVESATTKAAEMALKLSAINRWCVTGTPIQKGIEDMYGLLLFLGVDPYWVRHWWHRLLYQPYVHGNFTPINEVVAKVLWRTAKKDVLDQINIPAQTQKTHWLKFSPVEDYFYQRKHQDCSKDVIRVMNKWPQDPDTKLNKLDRDVVHAMMLPLLKLRQACCHPQAVRGEFLPIRKTMMTMEELLQSLIQKIKIECEDAHRQLICALNGIAALHIIKDEHVEAVGKYRDVLRSIEEHKEQLKTDSIQRLHTVYNLHQILKQNHPNVGHTLRESKLEDEAEEIRTNYMAKTIALVSQSQEHLIPIQNKIAELKNQITGSHWWIDATEWCIFNSTDPELMDKIKDAFLPKPQDDSISFKFRTVRGLQFVLTSELEKLQASHDVVLDKLNLLRCDLTKEVLNSAIDCHLRPYKGKIKHEFSSFDKAFLAIFCAEIVGHLQDIFARKEIIIEKDGEDVQLTGHGSRTKGSWAPSELEKVLKILLGFVKQSLSSQVSLVQDGSVHMELFENMKKEFKCLRAVLVVLCDRVAAVDELEMATMRLRLRLPGEQYDPDTQPYIIEQTEFITCPICDRRLGDQWCVLCCGHCFCNDCMSILIKQYRINIKCAICREKTPLTGISYVTTSPDNHLDEEDKLISVKGSYSSKVEAIVRTLKRIEQQEQGAKSLVFSTWQVVLDVVAMALKDNDLEYRYIVNAGHRHFQSNLSDFKYDDTVNTLLLPVHCGSHGLNIVEATHVFLIEPLINPASEVQAIGRVHRIGQTKPTVVHHFLVKDTIEERIHTMLKPLHSRYICTNTYQIYGLTIVSVQLQLVM</sequence>
<evidence type="ECO:0000256" key="2">
    <source>
        <dbReference type="ARBA" id="ARBA00022771"/>
    </source>
</evidence>
<protein>
    <submittedName>
        <fullName evidence="10">E3 ubiquitin-protein ligase SHPRH-like</fullName>
    </submittedName>
</protein>
<keyword evidence="1" id="KW-0479">Metal-binding</keyword>
<feature type="domain" description="Helicase C-terminal" evidence="8">
    <location>
        <begin position="1112"/>
        <end position="1265"/>
    </location>
</feature>
<dbReference type="GeneID" id="102805684"/>
<organism evidence="9 10">
    <name type="scientific">Saccoglossus kowalevskii</name>
    <name type="common">Acorn worm</name>
    <dbReference type="NCBI Taxonomy" id="10224"/>
    <lineage>
        <taxon>Eukaryota</taxon>
        <taxon>Metazoa</taxon>
        <taxon>Hemichordata</taxon>
        <taxon>Enteropneusta</taxon>
        <taxon>Harrimaniidae</taxon>
        <taxon>Saccoglossus</taxon>
    </lineage>
</organism>
<dbReference type="RefSeq" id="XP_006814870.1">
    <property type="nucleotide sequence ID" value="XM_006814807.1"/>
</dbReference>
<dbReference type="CDD" id="cd18793">
    <property type="entry name" value="SF2_C_SNF"/>
    <property type="match status" value="1"/>
</dbReference>
<dbReference type="CDD" id="cd16569">
    <property type="entry name" value="RING-HC_SHPRH-like"/>
    <property type="match status" value="1"/>
</dbReference>
<name>A0ABM0M4C9_SACKO</name>
<evidence type="ECO:0000256" key="6">
    <source>
        <dbReference type="SAM" id="MobiDB-lite"/>
    </source>
</evidence>
<dbReference type="InterPro" id="IPR048686">
    <property type="entry name" value="SHPRH_helical_1st"/>
</dbReference>
<gene>
    <name evidence="10" type="primary">LOC102805684</name>
</gene>
<evidence type="ECO:0000313" key="10">
    <source>
        <dbReference type="RefSeq" id="XP_006814870.1"/>
    </source>
</evidence>
<dbReference type="PANTHER" id="PTHR45865:SF1">
    <property type="entry name" value="E3 UBIQUITIN-PROTEIN LIGASE SHPRH"/>
    <property type="match status" value="1"/>
</dbReference>
<dbReference type="InterPro" id="IPR052583">
    <property type="entry name" value="ATP-helicase/E3_Ub-Ligase"/>
</dbReference>
<dbReference type="Gene3D" id="3.40.50.300">
    <property type="entry name" value="P-loop containing nucleotide triphosphate hydrolases"/>
    <property type="match status" value="1"/>
</dbReference>
<dbReference type="Gene3D" id="3.40.50.10810">
    <property type="entry name" value="Tandem AAA-ATPase domain"/>
    <property type="match status" value="1"/>
</dbReference>
<dbReference type="InterPro" id="IPR013083">
    <property type="entry name" value="Znf_RING/FYVE/PHD"/>
</dbReference>
<dbReference type="Pfam" id="PF00176">
    <property type="entry name" value="SNF2-rel_dom"/>
    <property type="match status" value="1"/>
</dbReference>
<reference evidence="10" key="1">
    <citation type="submission" date="2025-08" db="UniProtKB">
        <authorList>
            <consortium name="RefSeq"/>
        </authorList>
    </citation>
    <scope>IDENTIFICATION</scope>
    <source>
        <tissue evidence="10">Testes</tissue>
    </source>
</reference>
<dbReference type="PANTHER" id="PTHR45865">
    <property type="entry name" value="E3 UBIQUITIN-PROTEIN LIGASE SHPRH FAMILY MEMBER"/>
    <property type="match status" value="1"/>
</dbReference>
<evidence type="ECO:0000256" key="3">
    <source>
        <dbReference type="ARBA" id="ARBA00022801"/>
    </source>
</evidence>
<keyword evidence="2 5" id="KW-0863">Zinc-finger</keyword>